<reference evidence="2 3" key="1">
    <citation type="journal article" date="2017" name="Int. J. Syst. Evol. Microbiol.">
        <title>Pseudokineococcus basanitobsidens sp. nov., isolated from volcanic rock.</title>
        <authorList>
            <person name="Lee D.W."/>
            <person name="Park M.Y."/>
            <person name="Kim J.J."/>
            <person name="Kim B.S."/>
        </authorList>
    </citation>
    <scope>NUCLEOTIDE SEQUENCE [LARGE SCALE GENOMIC DNA]</scope>
    <source>
        <strain evidence="2 3">DSM 103726</strain>
    </source>
</reference>
<sequence length="237" mass="24996">MAVLVDPPRWPAHGREWSHLVSDTSLEELHVFAAGVGIPRRGFEGDHYDVPGDRLPDLLAAGAVVVPAGELLRRLVASGLRVPKRRGQQVLDSRLERRPDGSRVHVDLVVSTSAPPAATTRGARGLVLDGEGRLLLRRPAGSEDDPWTLPVVVPGAGSPLGFSRHRPVVGTTPGGGRPPASSWRHLALVAARPDAVVRAPEVELGVEPAARAQQACGSPAWWPLVTAGLEAAAAALR</sequence>
<organism evidence="2 3">
    <name type="scientific">Pseudokineococcus basanitobsidens</name>
    <dbReference type="NCBI Taxonomy" id="1926649"/>
    <lineage>
        <taxon>Bacteria</taxon>
        <taxon>Bacillati</taxon>
        <taxon>Actinomycetota</taxon>
        <taxon>Actinomycetes</taxon>
        <taxon>Kineosporiales</taxon>
        <taxon>Kineosporiaceae</taxon>
        <taxon>Pseudokineococcus</taxon>
    </lineage>
</organism>
<dbReference type="InterPro" id="IPR025109">
    <property type="entry name" value="DUF4031"/>
</dbReference>
<dbReference type="RefSeq" id="WP_339576169.1">
    <property type="nucleotide sequence ID" value="NZ_JBBIAA010000033.1"/>
</dbReference>
<proteinExistence type="predicted"/>
<gene>
    <name evidence="2" type="ORF">WDZ17_15940</name>
</gene>
<name>A0ABU8RP86_9ACTN</name>
<evidence type="ECO:0000313" key="2">
    <source>
        <dbReference type="EMBL" id="MEJ5946789.1"/>
    </source>
</evidence>
<keyword evidence="3" id="KW-1185">Reference proteome</keyword>
<accession>A0ABU8RP86</accession>
<protein>
    <submittedName>
        <fullName evidence="2">DUF4031 domain-containing protein</fullName>
    </submittedName>
</protein>
<feature type="domain" description="DUF4031" evidence="1">
    <location>
        <begin position="3"/>
        <end position="77"/>
    </location>
</feature>
<dbReference type="EMBL" id="JBBIAA010000033">
    <property type="protein sequence ID" value="MEJ5946789.1"/>
    <property type="molecule type" value="Genomic_DNA"/>
</dbReference>
<dbReference type="Pfam" id="PF13223">
    <property type="entry name" value="DUF4031"/>
    <property type="match status" value="1"/>
</dbReference>
<dbReference type="Proteomes" id="UP001387100">
    <property type="component" value="Unassembled WGS sequence"/>
</dbReference>
<comment type="caution">
    <text evidence="2">The sequence shown here is derived from an EMBL/GenBank/DDBJ whole genome shotgun (WGS) entry which is preliminary data.</text>
</comment>
<evidence type="ECO:0000259" key="1">
    <source>
        <dbReference type="Pfam" id="PF13223"/>
    </source>
</evidence>
<evidence type="ECO:0000313" key="3">
    <source>
        <dbReference type="Proteomes" id="UP001387100"/>
    </source>
</evidence>